<dbReference type="InterPro" id="IPR036770">
    <property type="entry name" value="Ankyrin_rpt-contain_sf"/>
</dbReference>
<organism evidence="3 4">
    <name type="scientific">Lentithecium fluviatile CBS 122367</name>
    <dbReference type="NCBI Taxonomy" id="1168545"/>
    <lineage>
        <taxon>Eukaryota</taxon>
        <taxon>Fungi</taxon>
        <taxon>Dikarya</taxon>
        <taxon>Ascomycota</taxon>
        <taxon>Pezizomycotina</taxon>
        <taxon>Dothideomycetes</taxon>
        <taxon>Pleosporomycetidae</taxon>
        <taxon>Pleosporales</taxon>
        <taxon>Massarineae</taxon>
        <taxon>Lentitheciaceae</taxon>
        <taxon>Lentithecium</taxon>
    </lineage>
</organism>
<evidence type="ECO:0000313" key="4">
    <source>
        <dbReference type="Proteomes" id="UP000799291"/>
    </source>
</evidence>
<dbReference type="PANTHER" id="PTHR23206">
    <property type="entry name" value="MASK PROTEIN"/>
    <property type="match status" value="1"/>
</dbReference>
<proteinExistence type="predicted"/>
<reference evidence="3" key="1">
    <citation type="journal article" date="2020" name="Stud. Mycol.">
        <title>101 Dothideomycetes genomes: a test case for predicting lifestyles and emergence of pathogens.</title>
        <authorList>
            <person name="Haridas S."/>
            <person name="Albert R."/>
            <person name="Binder M."/>
            <person name="Bloem J."/>
            <person name="Labutti K."/>
            <person name="Salamov A."/>
            <person name="Andreopoulos B."/>
            <person name="Baker S."/>
            <person name="Barry K."/>
            <person name="Bills G."/>
            <person name="Bluhm B."/>
            <person name="Cannon C."/>
            <person name="Castanera R."/>
            <person name="Culley D."/>
            <person name="Daum C."/>
            <person name="Ezra D."/>
            <person name="Gonzalez J."/>
            <person name="Henrissat B."/>
            <person name="Kuo A."/>
            <person name="Liang C."/>
            <person name="Lipzen A."/>
            <person name="Lutzoni F."/>
            <person name="Magnuson J."/>
            <person name="Mondo S."/>
            <person name="Nolan M."/>
            <person name="Ohm R."/>
            <person name="Pangilinan J."/>
            <person name="Park H.-J."/>
            <person name="Ramirez L."/>
            <person name="Alfaro M."/>
            <person name="Sun H."/>
            <person name="Tritt A."/>
            <person name="Yoshinaga Y."/>
            <person name="Zwiers L.-H."/>
            <person name="Turgeon B."/>
            <person name="Goodwin S."/>
            <person name="Spatafora J."/>
            <person name="Crous P."/>
            <person name="Grigoriev I."/>
        </authorList>
    </citation>
    <scope>NUCLEOTIDE SEQUENCE</scope>
    <source>
        <strain evidence="3">CBS 122367</strain>
    </source>
</reference>
<keyword evidence="1" id="KW-0677">Repeat</keyword>
<dbReference type="EMBL" id="MU005576">
    <property type="protein sequence ID" value="KAF2687007.1"/>
    <property type="molecule type" value="Genomic_DNA"/>
</dbReference>
<dbReference type="Gene3D" id="1.25.40.20">
    <property type="entry name" value="Ankyrin repeat-containing domain"/>
    <property type="match status" value="1"/>
</dbReference>
<dbReference type="AlphaFoldDB" id="A0A6G1J8Y6"/>
<keyword evidence="4" id="KW-1185">Reference proteome</keyword>
<dbReference type="Proteomes" id="UP000799291">
    <property type="component" value="Unassembled WGS sequence"/>
</dbReference>
<sequence length="313" mass="33874">MFSLRLNTCERRSDQAVMRDGLYSALGRSRLKLKHQVNKSTDNEHMGDATKALETALKETMRRTGEPVNPSSENLDHTTGKATVLYASGSHDIHTASFSDETYGDRTGPPGEPGEATIVKILRKTIPYTYAELLDILEQHYGLGPNEQDLDGWTSLHRAAFKGDLGSVRTLLARKDIEADRRGGSSDVTPLICACNYGHEAVLAALLAHHPPVNPAIRGTYGHSALMRPFVNPGVHTARIAKLLLATGKVDVNYAIPDPPISTPDTALVVAIISGDLEGVKCLLGAGARVKTRENGDLSGLEEAFSVREEEML</sequence>
<dbReference type="InterPro" id="IPR002110">
    <property type="entry name" value="Ankyrin_rpt"/>
</dbReference>
<accession>A0A6G1J8Y6</accession>
<dbReference type="OrthoDB" id="194358at2759"/>
<evidence type="ECO:0000256" key="2">
    <source>
        <dbReference type="ARBA" id="ARBA00023043"/>
    </source>
</evidence>
<dbReference type="PANTHER" id="PTHR23206:SF8">
    <property type="entry name" value="ANKYRIN REPEAT AND KH DOMAIN-CONTAINING 1"/>
    <property type="match status" value="1"/>
</dbReference>
<protein>
    <submittedName>
        <fullName evidence="3">Ankyrin</fullName>
    </submittedName>
</protein>
<dbReference type="SUPFAM" id="SSF48403">
    <property type="entry name" value="Ankyrin repeat"/>
    <property type="match status" value="1"/>
</dbReference>
<evidence type="ECO:0000256" key="1">
    <source>
        <dbReference type="ARBA" id="ARBA00022737"/>
    </source>
</evidence>
<keyword evidence="2" id="KW-0040">ANK repeat</keyword>
<evidence type="ECO:0000313" key="3">
    <source>
        <dbReference type="EMBL" id="KAF2687007.1"/>
    </source>
</evidence>
<dbReference type="InterPro" id="IPR051631">
    <property type="entry name" value="Ankyrin-KH/SAM_domain"/>
</dbReference>
<dbReference type="Pfam" id="PF12796">
    <property type="entry name" value="Ank_2"/>
    <property type="match status" value="1"/>
</dbReference>
<gene>
    <name evidence="3" type="ORF">K458DRAFT_402515</name>
</gene>
<dbReference type="SMART" id="SM00248">
    <property type="entry name" value="ANK"/>
    <property type="match status" value="4"/>
</dbReference>
<name>A0A6G1J8Y6_9PLEO</name>